<gene>
    <name evidence="3" type="primary">ABSGL_05577.1 scaffold 7186</name>
</gene>
<reference evidence="3" key="1">
    <citation type="submission" date="2016-04" db="EMBL/GenBank/DDBJ databases">
        <authorList>
            <person name="Evans L.H."/>
            <person name="Alamgir A."/>
            <person name="Owens N."/>
            <person name="Weber N.D."/>
            <person name="Virtaneva K."/>
            <person name="Barbian K."/>
            <person name="Babar A."/>
            <person name="Rosenke K."/>
        </authorList>
    </citation>
    <scope>NUCLEOTIDE SEQUENCE [LARGE SCALE GENOMIC DNA]</scope>
    <source>
        <strain evidence="3">CBS 101.48</strain>
    </source>
</reference>
<feature type="compositionally biased region" description="Low complexity" evidence="1">
    <location>
        <begin position="397"/>
        <end position="425"/>
    </location>
</feature>
<dbReference type="PANTHER" id="PTHR43830">
    <property type="entry name" value="PROTEIN PSP1"/>
    <property type="match status" value="1"/>
</dbReference>
<protein>
    <recommendedName>
        <fullName evidence="2">PSP1 C-terminal domain-containing protein</fullName>
    </recommendedName>
</protein>
<feature type="region of interest" description="Disordered" evidence="1">
    <location>
        <begin position="382"/>
        <end position="425"/>
    </location>
</feature>
<evidence type="ECO:0000256" key="1">
    <source>
        <dbReference type="SAM" id="MobiDB-lite"/>
    </source>
</evidence>
<feature type="compositionally biased region" description="Polar residues" evidence="1">
    <location>
        <begin position="323"/>
        <end position="345"/>
    </location>
</feature>
<dbReference type="NCBIfam" id="NF041131">
    <property type="entry name" value="RicT_YaaT_fam"/>
    <property type="match status" value="1"/>
</dbReference>
<feature type="region of interest" description="Disordered" evidence="1">
    <location>
        <begin position="53"/>
        <end position="99"/>
    </location>
</feature>
<dbReference type="GO" id="GO:0005737">
    <property type="term" value="C:cytoplasm"/>
    <property type="evidence" value="ECO:0007669"/>
    <property type="project" value="TreeGrafter"/>
</dbReference>
<dbReference type="InterPro" id="IPR047767">
    <property type="entry name" value="PSP1-like"/>
</dbReference>
<evidence type="ECO:0000259" key="2">
    <source>
        <dbReference type="PROSITE" id="PS51411"/>
    </source>
</evidence>
<feature type="region of interest" description="Disordered" evidence="1">
    <location>
        <begin position="440"/>
        <end position="472"/>
    </location>
</feature>
<dbReference type="Pfam" id="PF04468">
    <property type="entry name" value="PSP1"/>
    <property type="match status" value="1"/>
</dbReference>
<feature type="compositionally biased region" description="Polar residues" evidence="1">
    <location>
        <begin position="443"/>
        <end position="470"/>
    </location>
</feature>
<dbReference type="Proteomes" id="UP000078561">
    <property type="component" value="Unassembled WGS sequence"/>
</dbReference>
<sequence length="647" mass="72184">MMTQNKPHSLEAKRNSCSSLITPKTLAPIGMTSAPPIRPIQQQLSPRFSDYALQQNSAKSPQGANTNNTRITIPHGLTTVPWDSPLSSPPPPPPWASSLPLAHDSFIPSSPPYPLDCSTTAPPSLFSDYQDISSDQILPDPSKDPLFKDDQYNRSYTTDNSNNNKVGRMDSWAYYHTDNYNNGGNIYSNSNSNNHHLSSRPSSLYTMPEESADNMMHPPPSPFNTPFFFNASHSHTLPRYQNDNNRLNDNDHLGDDDAMMAFPRTRSKSSAPAFDIWYPSDTSPTELNNRWLHQSTSALTSTINNQQSQLPPTLYTPFLSTTESQRLGPTRRFSVQPSSSFNQVSFPAKDTANDRRHSMAGPTLSHDDEPTFIMTSLADSIDELTNPQPPASIDNEPPTISASSTSTSSSSSSSTSPPQLLPSTSTTAKGLYAKVAAAGIPDTSRSPSNQESKQQQVDSHTYSQQQQPTTCPYYILPKSDDMGKGIKLDSIPKGASFYVVEFKAGRTDMYFSSQADIKIGDLVMVEADRGHDLGKVTVDAMTPTEFTTYTQQQDSSDKTPPQRIKRLFRVARPEEVSQLMSKNEEELKALATCQARVQQRKLNISVVNAEFQMDRRKLIFYFIAERRVDFRELVRDLFKVYKTRIWM</sequence>
<dbReference type="AlphaFoldDB" id="A0A168N6M0"/>
<feature type="domain" description="PSP1 C-terminal" evidence="2">
    <location>
        <begin position="565"/>
        <end position="647"/>
    </location>
</feature>
<dbReference type="InterPro" id="IPR007557">
    <property type="entry name" value="PSP1_C"/>
</dbReference>
<feature type="region of interest" description="Disordered" evidence="1">
    <location>
        <begin position="323"/>
        <end position="370"/>
    </location>
</feature>
<keyword evidence="4" id="KW-1185">Reference proteome</keyword>
<dbReference type="EMBL" id="LT553041">
    <property type="protein sequence ID" value="SAL99921.1"/>
    <property type="molecule type" value="Genomic_DNA"/>
</dbReference>
<dbReference type="PROSITE" id="PS51411">
    <property type="entry name" value="PSP1_C"/>
    <property type="match status" value="1"/>
</dbReference>
<evidence type="ECO:0000313" key="3">
    <source>
        <dbReference type="EMBL" id="SAL99921.1"/>
    </source>
</evidence>
<dbReference type="InParanoid" id="A0A168N6M0"/>
<evidence type="ECO:0000313" key="4">
    <source>
        <dbReference type="Proteomes" id="UP000078561"/>
    </source>
</evidence>
<feature type="compositionally biased region" description="Polar residues" evidence="1">
    <location>
        <begin position="53"/>
        <end position="71"/>
    </location>
</feature>
<dbReference type="PANTHER" id="PTHR43830:SF3">
    <property type="entry name" value="PROTEIN PSP1"/>
    <property type="match status" value="1"/>
</dbReference>
<organism evidence="3">
    <name type="scientific">Absidia glauca</name>
    <name type="common">Pin mould</name>
    <dbReference type="NCBI Taxonomy" id="4829"/>
    <lineage>
        <taxon>Eukaryota</taxon>
        <taxon>Fungi</taxon>
        <taxon>Fungi incertae sedis</taxon>
        <taxon>Mucoromycota</taxon>
        <taxon>Mucoromycotina</taxon>
        <taxon>Mucoromycetes</taxon>
        <taxon>Mucorales</taxon>
        <taxon>Cunninghamellaceae</taxon>
        <taxon>Absidia</taxon>
    </lineage>
</organism>
<feature type="region of interest" description="Disordered" evidence="1">
    <location>
        <begin position="118"/>
        <end position="149"/>
    </location>
</feature>
<dbReference type="OrthoDB" id="243127at2759"/>
<name>A0A168N6M0_ABSGL</name>
<proteinExistence type="predicted"/>
<accession>A0A168N6M0</accession>
<feature type="region of interest" description="Disordered" evidence="1">
    <location>
        <begin position="1"/>
        <end position="21"/>
    </location>
</feature>